<sequence length="65" mass="7407">SCGLLVKHTPHSAPQASSSTCRMGNSKPFTSLDQSRQIYYLSHHHQVWSTFMIQIYTQEHALVSF</sequence>
<name>A0A0B7BGD3_9EUPU</name>
<feature type="region of interest" description="Disordered" evidence="1">
    <location>
        <begin position="1"/>
        <end position="24"/>
    </location>
</feature>
<organism evidence="2">
    <name type="scientific">Arion vulgaris</name>
    <dbReference type="NCBI Taxonomy" id="1028688"/>
    <lineage>
        <taxon>Eukaryota</taxon>
        <taxon>Metazoa</taxon>
        <taxon>Spiralia</taxon>
        <taxon>Lophotrochozoa</taxon>
        <taxon>Mollusca</taxon>
        <taxon>Gastropoda</taxon>
        <taxon>Heterobranchia</taxon>
        <taxon>Euthyneura</taxon>
        <taxon>Panpulmonata</taxon>
        <taxon>Eupulmonata</taxon>
        <taxon>Stylommatophora</taxon>
        <taxon>Helicina</taxon>
        <taxon>Arionoidea</taxon>
        <taxon>Arionidae</taxon>
        <taxon>Arion</taxon>
    </lineage>
</organism>
<reference evidence="2" key="1">
    <citation type="submission" date="2014-12" db="EMBL/GenBank/DDBJ databases">
        <title>Insight into the proteome of Arion vulgaris.</title>
        <authorList>
            <person name="Aradska J."/>
            <person name="Bulat T."/>
            <person name="Smidak R."/>
            <person name="Sarate P."/>
            <person name="Gangsoo J."/>
            <person name="Sialana F."/>
            <person name="Bilban M."/>
            <person name="Lubec G."/>
        </authorList>
    </citation>
    <scope>NUCLEOTIDE SEQUENCE</scope>
    <source>
        <tissue evidence="2">Skin</tissue>
    </source>
</reference>
<gene>
    <name evidence="2" type="primary">ORF182629</name>
</gene>
<feature type="compositionally biased region" description="Polar residues" evidence="1">
    <location>
        <begin position="12"/>
        <end position="24"/>
    </location>
</feature>
<accession>A0A0B7BGD3</accession>
<evidence type="ECO:0000313" key="2">
    <source>
        <dbReference type="EMBL" id="CEK91376.1"/>
    </source>
</evidence>
<proteinExistence type="predicted"/>
<dbReference type="AlphaFoldDB" id="A0A0B7BGD3"/>
<evidence type="ECO:0000256" key="1">
    <source>
        <dbReference type="SAM" id="MobiDB-lite"/>
    </source>
</evidence>
<protein>
    <submittedName>
        <fullName evidence="2">Uncharacterized protein</fullName>
    </submittedName>
</protein>
<feature type="non-terminal residue" evidence="2">
    <location>
        <position position="1"/>
    </location>
</feature>
<dbReference type="EMBL" id="HACG01044511">
    <property type="protein sequence ID" value="CEK91376.1"/>
    <property type="molecule type" value="Transcribed_RNA"/>
</dbReference>